<dbReference type="SUPFAM" id="SSF144232">
    <property type="entry name" value="HIT/MYND zinc finger-like"/>
    <property type="match status" value="1"/>
</dbReference>
<dbReference type="PROSITE" id="PS01360">
    <property type="entry name" value="ZF_MYND_1"/>
    <property type="match status" value="1"/>
</dbReference>
<keyword evidence="1" id="KW-0479">Metal-binding</keyword>
<accession>A0A9P4HHE7</accession>
<evidence type="ECO:0000256" key="4">
    <source>
        <dbReference type="PROSITE-ProRule" id="PRU00134"/>
    </source>
</evidence>
<dbReference type="AlphaFoldDB" id="A0A9P4HHE7"/>
<evidence type="ECO:0000256" key="3">
    <source>
        <dbReference type="ARBA" id="ARBA00022833"/>
    </source>
</evidence>
<evidence type="ECO:0000313" key="6">
    <source>
        <dbReference type="EMBL" id="KAF2033096.1"/>
    </source>
</evidence>
<dbReference type="InterPro" id="IPR002893">
    <property type="entry name" value="Znf_MYND"/>
</dbReference>
<organism evidence="6 7">
    <name type="scientific">Setomelanomma holmii</name>
    <dbReference type="NCBI Taxonomy" id="210430"/>
    <lineage>
        <taxon>Eukaryota</taxon>
        <taxon>Fungi</taxon>
        <taxon>Dikarya</taxon>
        <taxon>Ascomycota</taxon>
        <taxon>Pezizomycotina</taxon>
        <taxon>Dothideomycetes</taxon>
        <taxon>Pleosporomycetidae</taxon>
        <taxon>Pleosporales</taxon>
        <taxon>Pleosporineae</taxon>
        <taxon>Phaeosphaeriaceae</taxon>
        <taxon>Setomelanomma</taxon>
    </lineage>
</organism>
<keyword evidence="2 4" id="KW-0863">Zinc-finger</keyword>
<evidence type="ECO:0000256" key="2">
    <source>
        <dbReference type="ARBA" id="ARBA00022771"/>
    </source>
</evidence>
<dbReference type="Proteomes" id="UP000799777">
    <property type="component" value="Unassembled WGS sequence"/>
</dbReference>
<keyword evidence="3" id="KW-0862">Zinc</keyword>
<dbReference type="OrthoDB" id="432970at2759"/>
<evidence type="ECO:0000256" key="1">
    <source>
        <dbReference type="ARBA" id="ARBA00022723"/>
    </source>
</evidence>
<feature type="domain" description="MYND-type" evidence="5">
    <location>
        <begin position="8"/>
        <end position="51"/>
    </location>
</feature>
<dbReference type="Pfam" id="PF01753">
    <property type="entry name" value="zf-MYND"/>
    <property type="match status" value="1"/>
</dbReference>
<evidence type="ECO:0000313" key="7">
    <source>
        <dbReference type="Proteomes" id="UP000799777"/>
    </source>
</evidence>
<gene>
    <name evidence="6" type="ORF">EK21DRAFT_59221</name>
</gene>
<comment type="caution">
    <text evidence="6">The sequence shown here is derived from an EMBL/GenBank/DDBJ whole genome shotgun (WGS) entry which is preliminary data.</text>
</comment>
<name>A0A9P4HHE7_9PLEO</name>
<reference evidence="6" key="1">
    <citation type="journal article" date="2020" name="Stud. Mycol.">
        <title>101 Dothideomycetes genomes: a test case for predicting lifestyles and emergence of pathogens.</title>
        <authorList>
            <person name="Haridas S."/>
            <person name="Albert R."/>
            <person name="Binder M."/>
            <person name="Bloem J."/>
            <person name="Labutti K."/>
            <person name="Salamov A."/>
            <person name="Andreopoulos B."/>
            <person name="Baker S."/>
            <person name="Barry K."/>
            <person name="Bills G."/>
            <person name="Bluhm B."/>
            <person name="Cannon C."/>
            <person name="Castanera R."/>
            <person name="Culley D."/>
            <person name="Daum C."/>
            <person name="Ezra D."/>
            <person name="Gonzalez J."/>
            <person name="Henrissat B."/>
            <person name="Kuo A."/>
            <person name="Liang C."/>
            <person name="Lipzen A."/>
            <person name="Lutzoni F."/>
            <person name="Magnuson J."/>
            <person name="Mondo S."/>
            <person name="Nolan M."/>
            <person name="Ohm R."/>
            <person name="Pangilinan J."/>
            <person name="Park H.-J."/>
            <person name="Ramirez L."/>
            <person name="Alfaro M."/>
            <person name="Sun H."/>
            <person name="Tritt A."/>
            <person name="Yoshinaga Y."/>
            <person name="Zwiers L.-H."/>
            <person name="Turgeon B."/>
            <person name="Goodwin S."/>
            <person name="Spatafora J."/>
            <person name="Crous P."/>
            <person name="Grigoriev I."/>
        </authorList>
    </citation>
    <scope>NUCLEOTIDE SEQUENCE</scope>
    <source>
        <strain evidence="6">CBS 110217</strain>
    </source>
</reference>
<sequence>MAETTPTCANCKKTAAAASLSNLKACAECKTTQYCSRDCQKADWKVHKKICSKKASQTYVNANVEHSSTYSAPRLKDLDKHIPNPFTKLDQGKYLHDRTEKDVYKLLIDSFRVREADEHNIESKTMPNSLYSGAASSIQPFRQYIAQASARKVLPSWWNDEKRKECEAFGESGAWNDLRRRVSKREIVEHYGDQKVPMQLRMFAEAVYGVGLMGQDGTSMRRQMMQMESGGPGNGQFMSMLGM</sequence>
<protein>
    <recommendedName>
        <fullName evidence="5">MYND-type domain-containing protein</fullName>
    </recommendedName>
</protein>
<dbReference type="EMBL" id="ML978168">
    <property type="protein sequence ID" value="KAF2033096.1"/>
    <property type="molecule type" value="Genomic_DNA"/>
</dbReference>
<proteinExistence type="predicted"/>
<dbReference type="PROSITE" id="PS50865">
    <property type="entry name" value="ZF_MYND_2"/>
    <property type="match status" value="1"/>
</dbReference>
<dbReference type="GO" id="GO:0008270">
    <property type="term" value="F:zinc ion binding"/>
    <property type="evidence" value="ECO:0007669"/>
    <property type="project" value="UniProtKB-KW"/>
</dbReference>
<keyword evidence="7" id="KW-1185">Reference proteome</keyword>
<dbReference type="Gene3D" id="6.10.140.2220">
    <property type="match status" value="1"/>
</dbReference>
<evidence type="ECO:0000259" key="5">
    <source>
        <dbReference type="PROSITE" id="PS50865"/>
    </source>
</evidence>